<proteinExistence type="predicted"/>
<evidence type="ECO:0000313" key="2">
    <source>
        <dbReference type="EMBL" id="RYR18203.1"/>
    </source>
</evidence>
<dbReference type="AlphaFoldDB" id="A0A444ZVF5"/>
<reference evidence="2 3" key="1">
    <citation type="submission" date="2019-01" db="EMBL/GenBank/DDBJ databases">
        <title>Sequencing of cultivated peanut Arachis hypogaea provides insights into genome evolution and oil improvement.</title>
        <authorList>
            <person name="Chen X."/>
        </authorList>
    </citation>
    <scope>NUCLEOTIDE SEQUENCE [LARGE SCALE GENOMIC DNA]</scope>
    <source>
        <strain evidence="3">cv. Fuhuasheng</strain>
        <tissue evidence="2">Leaves</tissue>
    </source>
</reference>
<organism evidence="2 3">
    <name type="scientific">Arachis hypogaea</name>
    <name type="common">Peanut</name>
    <dbReference type="NCBI Taxonomy" id="3818"/>
    <lineage>
        <taxon>Eukaryota</taxon>
        <taxon>Viridiplantae</taxon>
        <taxon>Streptophyta</taxon>
        <taxon>Embryophyta</taxon>
        <taxon>Tracheophyta</taxon>
        <taxon>Spermatophyta</taxon>
        <taxon>Magnoliopsida</taxon>
        <taxon>eudicotyledons</taxon>
        <taxon>Gunneridae</taxon>
        <taxon>Pentapetalae</taxon>
        <taxon>rosids</taxon>
        <taxon>fabids</taxon>
        <taxon>Fabales</taxon>
        <taxon>Fabaceae</taxon>
        <taxon>Papilionoideae</taxon>
        <taxon>50 kb inversion clade</taxon>
        <taxon>dalbergioids sensu lato</taxon>
        <taxon>Dalbergieae</taxon>
        <taxon>Pterocarpus clade</taxon>
        <taxon>Arachis</taxon>
    </lineage>
</organism>
<keyword evidence="3" id="KW-1185">Reference proteome</keyword>
<accession>A0A444ZVF5</accession>
<evidence type="ECO:0000256" key="1">
    <source>
        <dbReference type="SAM" id="MobiDB-lite"/>
    </source>
</evidence>
<dbReference type="Proteomes" id="UP000289738">
    <property type="component" value="Chromosome B03"/>
</dbReference>
<feature type="region of interest" description="Disordered" evidence="1">
    <location>
        <begin position="48"/>
        <end position="67"/>
    </location>
</feature>
<comment type="caution">
    <text evidence="2">The sequence shown here is derived from an EMBL/GenBank/DDBJ whole genome shotgun (WGS) entry which is preliminary data.</text>
</comment>
<evidence type="ECO:0000313" key="3">
    <source>
        <dbReference type="Proteomes" id="UP000289738"/>
    </source>
</evidence>
<gene>
    <name evidence="2" type="ORF">Ahy_B03g062829</name>
</gene>
<dbReference type="EMBL" id="SDMP01000013">
    <property type="protein sequence ID" value="RYR18203.1"/>
    <property type="molecule type" value="Genomic_DNA"/>
</dbReference>
<feature type="compositionally biased region" description="Polar residues" evidence="1">
    <location>
        <begin position="53"/>
        <end position="67"/>
    </location>
</feature>
<name>A0A444ZVF5_ARAHY</name>
<sequence length="67" mass="7471">MNSSQISFRSKLVMVCEIWRIQETILHTATKPGMAMQVENPFIGYAMQRDDSSSGSNGNYLRTTAGI</sequence>
<protein>
    <submittedName>
        <fullName evidence="2">Uncharacterized protein</fullName>
    </submittedName>
</protein>